<dbReference type="PANTHER" id="PTHR31123:SF4">
    <property type="entry name" value="PROTEIN ALCS"/>
    <property type="match status" value="1"/>
</dbReference>
<feature type="non-terminal residue" evidence="8">
    <location>
        <position position="1"/>
    </location>
</feature>
<reference evidence="8 9" key="1">
    <citation type="submission" date="2018-05" db="EMBL/GenBank/DDBJ databases">
        <title>Draft genome sequence of Scytalidium lignicola DSM 105466, a ubiquitous saprotrophic fungus.</title>
        <authorList>
            <person name="Buettner E."/>
            <person name="Gebauer A.M."/>
            <person name="Hofrichter M."/>
            <person name="Liers C."/>
            <person name="Kellner H."/>
        </authorList>
    </citation>
    <scope>NUCLEOTIDE SEQUENCE [LARGE SCALE GENOMIC DNA]</scope>
    <source>
        <strain evidence="8 9">DSM 105466</strain>
    </source>
</reference>
<feature type="region of interest" description="Disordered" evidence="6">
    <location>
        <begin position="1"/>
        <end position="24"/>
    </location>
</feature>
<feature type="transmembrane region" description="Helical" evidence="7">
    <location>
        <begin position="229"/>
        <end position="249"/>
    </location>
</feature>
<comment type="subcellular location">
    <subcellularLocation>
        <location evidence="1">Membrane</location>
        <topology evidence="1">Multi-pass membrane protein</topology>
    </subcellularLocation>
</comment>
<dbReference type="InterPro" id="IPR000791">
    <property type="entry name" value="Gpr1/Fun34/SatP-like"/>
</dbReference>
<feature type="non-terminal residue" evidence="8">
    <location>
        <position position="465"/>
    </location>
</feature>
<keyword evidence="3 7" id="KW-0812">Transmembrane</keyword>
<dbReference type="InterPro" id="IPR051633">
    <property type="entry name" value="AceTr"/>
</dbReference>
<evidence type="ECO:0000256" key="7">
    <source>
        <dbReference type="SAM" id="Phobius"/>
    </source>
</evidence>
<evidence type="ECO:0000256" key="6">
    <source>
        <dbReference type="SAM" id="MobiDB-lite"/>
    </source>
</evidence>
<keyword evidence="5 7" id="KW-0472">Membrane</keyword>
<keyword evidence="4 7" id="KW-1133">Transmembrane helix</keyword>
<comment type="similarity">
    <text evidence="2">Belongs to the acetate uptake transporter (AceTr) (TC 2.A.96) family.</text>
</comment>
<proteinExistence type="inferred from homology"/>
<evidence type="ECO:0000256" key="4">
    <source>
        <dbReference type="ARBA" id="ARBA00022989"/>
    </source>
</evidence>
<feature type="transmembrane region" description="Helical" evidence="7">
    <location>
        <begin position="256"/>
        <end position="282"/>
    </location>
</feature>
<evidence type="ECO:0000256" key="1">
    <source>
        <dbReference type="ARBA" id="ARBA00004141"/>
    </source>
</evidence>
<comment type="caution">
    <text evidence="8">The sequence shown here is derived from an EMBL/GenBank/DDBJ whole genome shotgun (WGS) entry which is preliminary data.</text>
</comment>
<dbReference type="GO" id="GO:0005886">
    <property type="term" value="C:plasma membrane"/>
    <property type="evidence" value="ECO:0007669"/>
    <property type="project" value="TreeGrafter"/>
</dbReference>
<evidence type="ECO:0000256" key="3">
    <source>
        <dbReference type="ARBA" id="ARBA00022692"/>
    </source>
</evidence>
<organism evidence="8 9">
    <name type="scientific">Scytalidium lignicola</name>
    <name type="common">Hyphomycete</name>
    <dbReference type="NCBI Taxonomy" id="5539"/>
    <lineage>
        <taxon>Eukaryota</taxon>
        <taxon>Fungi</taxon>
        <taxon>Dikarya</taxon>
        <taxon>Ascomycota</taxon>
        <taxon>Pezizomycotina</taxon>
        <taxon>Leotiomycetes</taxon>
        <taxon>Leotiomycetes incertae sedis</taxon>
        <taxon>Scytalidium</taxon>
    </lineage>
</organism>
<dbReference type="Proteomes" id="UP000258309">
    <property type="component" value="Unassembled WGS sequence"/>
</dbReference>
<evidence type="ECO:0000256" key="5">
    <source>
        <dbReference type="ARBA" id="ARBA00023136"/>
    </source>
</evidence>
<protein>
    <submittedName>
        <fullName evidence="8">Uncharacterized protein</fullName>
    </submittedName>
</protein>
<evidence type="ECO:0000313" key="9">
    <source>
        <dbReference type="Proteomes" id="UP000258309"/>
    </source>
</evidence>
<sequence length="465" mass="51725">MAQQWDEWISSEEEQGGSCDSNRINQIQQNPDNWCYNTNEDQCYSPNGRCDDAWGHPIEEQPLSDSKEDWKSVCEVGLSSGDIDSASQEQTIGWPNHVTQTNCKDCMDFKDNDVEQDTAWSNMDIHDNKNPTDHHYETFEPGNWSNLGSTADRDVPLKEAPQVGSVSIPSELFEKLYLSRETVVKNDLRKPFGNPTPIALIGIIIALTPLSCDLMGWRGADSNGAAGVGSYFFFGGMLTMLGGILEFFLGNTFPAVVFTSFGAFYFSWAATLMPFFNAYGFYAMPGSTGQPMHPAGWDTVGFNSTMGFFFLFMDILCVVYLICALRTNLVFVFVLFTLIVGFGLIVGEYFQKSNAYGNEDPAALELVNRLEVAAGAMLCTTCLGVWYEFLAVMLQIMDFPFQLPVGDLSSNMKGKSDEERVEDSEVPSLGVTTKLKDCTDREKSQNLEVPSLDHPNKDRSDSLGW</sequence>
<feature type="transmembrane region" description="Helical" evidence="7">
    <location>
        <begin position="329"/>
        <end position="350"/>
    </location>
</feature>
<dbReference type="OrthoDB" id="3648309at2759"/>
<dbReference type="EMBL" id="NCSJ02000266">
    <property type="protein sequence ID" value="RFU26377.1"/>
    <property type="molecule type" value="Genomic_DNA"/>
</dbReference>
<feature type="transmembrane region" description="Helical" evidence="7">
    <location>
        <begin position="198"/>
        <end position="217"/>
    </location>
</feature>
<name>A0A3E2GZC8_SCYLI</name>
<dbReference type="PANTHER" id="PTHR31123">
    <property type="entry name" value="ACCUMULATION OF DYADS PROTEIN 2-RELATED"/>
    <property type="match status" value="1"/>
</dbReference>
<feature type="compositionally biased region" description="Basic and acidic residues" evidence="6">
    <location>
        <begin position="454"/>
        <end position="465"/>
    </location>
</feature>
<accession>A0A3E2GZC8</accession>
<keyword evidence="9" id="KW-1185">Reference proteome</keyword>
<dbReference type="Pfam" id="PF01184">
    <property type="entry name" value="Gpr1_Fun34_YaaH"/>
    <property type="match status" value="1"/>
</dbReference>
<evidence type="ECO:0000313" key="8">
    <source>
        <dbReference type="EMBL" id="RFU26377.1"/>
    </source>
</evidence>
<feature type="transmembrane region" description="Helical" evidence="7">
    <location>
        <begin position="370"/>
        <end position="394"/>
    </location>
</feature>
<dbReference type="GO" id="GO:0015123">
    <property type="term" value="F:acetate transmembrane transporter activity"/>
    <property type="evidence" value="ECO:0007669"/>
    <property type="project" value="TreeGrafter"/>
</dbReference>
<dbReference type="STRING" id="5539.A0A3E2GZC8"/>
<dbReference type="AlphaFoldDB" id="A0A3E2GZC8"/>
<feature type="region of interest" description="Disordered" evidence="6">
    <location>
        <begin position="440"/>
        <end position="465"/>
    </location>
</feature>
<feature type="transmembrane region" description="Helical" evidence="7">
    <location>
        <begin position="302"/>
        <end position="322"/>
    </location>
</feature>
<gene>
    <name evidence="8" type="ORF">B7463_g9972</name>
</gene>
<evidence type="ECO:0000256" key="2">
    <source>
        <dbReference type="ARBA" id="ARBA00005587"/>
    </source>
</evidence>